<evidence type="ECO:0000256" key="6">
    <source>
        <dbReference type="PIRNR" id="PIRNR002854"/>
    </source>
</evidence>
<gene>
    <name evidence="8" type="primary">metQ_3</name>
    <name evidence="8" type="ORF">ab3b_02303</name>
</gene>
<name>A0A0D1LMR5_9LACO</name>
<dbReference type="PANTHER" id="PTHR30429">
    <property type="entry name" value="D-METHIONINE-BINDING LIPOPROTEIN METQ"/>
    <property type="match status" value="1"/>
</dbReference>
<evidence type="ECO:0000313" key="8">
    <source>
        <dbReference type="EMBL" id="KIU19987.1"/>
    </source>
</evidence>
<evidence type="ECO:0000256" key="1">
    <source>
        <dbReference type="ARBA" id="ARBA00004635"/>
    </source>
</evidence>
<evidence type="ECO:0000256" key="3">
    <source>
        <dbReference type="ARBA" id="ARBA00023136"/>
    </source>
</evidence>
<dbReference type="Proteomes" id="UP000032289">
    <property type="component" value="Unassembled WGS sequence"/>
</dbReference>
<keyword evidence="5 6" id="KW-0449">Lipoprotein</keyword>
<evidence type="ECO:0000256" key="7">
    <source>
        <dbReference type="SAM" id="SignalP"/>
    </source>
</evidence>
<dbReference type="InterPro" id="IPR004872">
    <property type="entry name" value="Lipoprotein_NlpA"/>
</dbReference>
<dbReference type="EMBL" id="JWHT01000068">
    <property type="protein sequence ID" value="KIU19987.1"/>
    <property type="molecule type" value="Genomic_DNA"/>
</dbReference>
<evidence type="ECO:0000313" key="9">
    <source>
        <dbReference type="Proteomes" id="UP000032289"/>
    </source>
</evidence>
<keyword evidence="4" id="KW-0564">Palmitate</keyword>
<comment type="caution">
    <text evidence="8">The sequence shown here is derived from an EMBL/GenBank/DDBJ whole genome shotgun (WGS) entry which is preliminary data.</text>
</comment>
<dbReference type="Gene3D" id="3.40.190.10">
    <property type="entry name" value="Periplasmic binding protein-like II"/>
    <property type="match status" value="2"/>
</dbReference>
<dbReference type="RefSeq" id="WP_052498661.1">
    <property type="nucleotide sequence ID" value="NZ_JWHT01000068.1"/>
</dbReference>
<dbReference type="PIRSF" id="PIRSF002854">
    <property type="entry name" value="MetQ"/>
    <property type="match status" value="1"/>
</dbReference>
<accession>A0A0D1LMR5</accession>
<sequence length="276" mass="29801">MTTNGLKFGVAIAATVLAGSVALPAVTASADSKTVTVGIVGTQDAGLWKTVAKTAKKEYGITLKTKVFSDYNQPNKAVADGSLDLNAFQHYYFLDNWNHSNGNSVKAIGKTIITPIRLYSEKHKSPKDFQKGDSIAVPNDATNEARALILLQSAGLITLKDVALPTVKDIATNKLNLQIKEVDAAQTPTALKSEAGAVINTNYAQQAKIKLSSAIYVEPVNKKSAEWINVIAASKKYANKKIYKEVVKAYQTKATKAYLKSEWGQAELPAWDITLK</sequence>
<proteinExistence type="inferred from homology"/>
<evidence type="ECO:0000256" key="5">
    <source>
        <dbReference type="ARBA" id="ARBA00023288"/>
    </source>
</evidence>
<keyword evidence="3" id="KW-0472">Membrane</keyword>
<feature type="chain" id="PRO_5002232756" description="Lipoprotein" evidence="7">
    <location>
        <begin position="31"/>
        <end position="276"/>
    </location>
</feature>
<organism evidence="8 9">
    <name type="scientific">Weissella cibaria</name>
    <dbReference type="NCBI Taxonomy" id="137591"/>
    <lineage>
        <taxon>Bacteria</taxon>
        <taxon>Bacillati</taxon>
        <taxon>Bacillota</taxon>
        <taxon>Bacilli</taxon>
        <taxon>Lactobacillales</taxon>
        <taxon>Lactobacillaceae</taxon>
        <taxon>Weissella</taxon>
    </lineage>
</organism>
<dbReference type="GO" id="GO:0016020">
    <property type="term" value="C:membrane"/>
    <property type="evidence" value="ECO:0007669"/>
    <property type="project" value="UniProtKB-SubCell"/>
</dbReference>
<comment type="subcellular location">
    <subcellularLocation>
        <location evidence="1">Membrane</location>
        <topology evidence="1">Lipid-anchor</topology>
    </subcellularLocation>
</comment>
<feature type="signal peptide" evidence="7">
    <location>
        <begin position="1"/>
        <end position="30"/>
    </location>
</feature>
<dbReference type="Pfam" id="PF03180">
    <property type="entry name" value="Lipoprotein_9"/>
    <property type="match status" value="1"/>
</dbReference>
<dbReference type="SUPFAM" id="SSF53850">
    <property type="entry name" value="Periplasmic binding protein-like II"/>
    <property type="match status" value="1"/>
</dbReference>
<keyword evidence="2 7" id="KW-0732">Signal</keyword>
<reference evidence="8" key="1">
    <citation type="journal article" date="2015" name="Microbiology (Mosc.)">
        <title>Genomics of the Weissella cibaria species with an examination of its metabolic traits.</title>
        <authorList>
            <person name="Lynch K.M."/>
            <person name="Lucid A."/>
            <person name="Arendt E.K."/>
            <person name="Sleator R.D."/>
            <person name="Lucey B."/>
            <person name="Coffey A."/>
        </authorList>
    </citation>
    <scope>NUCLEOTIDE SEQUENCE [LARGE SCALE GENOMIC DNA]</scope>
    <source>
        <strain evidence="8">AB3b</strain>
    </source>
</reference>
<comment type="similarity">
    <text evidence="6">Belongs to the nlpA lipoprotein family.</text>
</comment>
<protein>
    <recommendedName>
        <fullName evidence="6">Lipoprotein</fullName>
    </recommendedName>
</protein>
<evidence type="ECO:0000256" key="2">
    <source>
        <dbReference type="ARBA" id="ARBA00022729"/>
    </source>
</evidence>
<dbReference type="PATRIC" id="fig|137591.24.peg.2256"/>
<dbReference type="PANTHER" id="PTHR30429:SF1">
    <property type="entry name" value="D-METHIONINE-BINDING LIPOPROTEIN METQ-RELATED"/>
    <property type="match status" value="1"/>
</dbReference>
<evidence type="ECO:0000256" key="4">
    <source>
        <dbReference type="ARBA" id="ARBA00023139"/>
    </source>
</evidence>
<dbReference type="AlphaFoldDB" id="A0A0D1LMR5"/>